<evidence type="ECO:0000256" key="1">
    <source>
        <dbReference type="SAM" id="MobiDB-lite"/>
    </source>
</evidence>
<dbReference type="Proteomes" id="UP001218188">
    <property type="component" value="Unassembled WGS sequence"/>
</dbReference>
<feature type="region of interest" description="Disordered" evidence="1">
    <location>
        <begin position="53"/>
        <end position="79"/>
    </location>
</feature>
<keyword evidence="3" id="KW-1185">Reference proteome</keyword>
<accession>A0AAD6SXI3</accession>
<name>A0AAD6SXI3_9AGAR</name>
<reference evidence="2" key="1">
    <citation type="submission" date="2023-03" db="EMBL/GenBank/DDBJ databases">
        <title>Massive genome expansion in bonnet fungi (Mycena s.s.) driven by repeated elements and novel gene families across ecological guilds.</title>
        <authorList>
            <consortium name="Lawrence Berkeley National Laboratory"/>
            <person name="Harder C.B."/>
            <person name="Miyauchi S."/>
            <person name="Viragh M."/>
            <person name="Kuo A."/>
            <person name="Thoen E."/>
            <person name="Andreopoulos B."/>
            <person name="Lu D."/>
            <person name="Skrede I."/>
            <person name="Drula E."/>
            <person name="Henrissat B."/>
            <person name="Morin E."/>
            <person name="Kohler A."/>
            <person name="Barry K."/>
            <person name="LaButti K."/>
            <person name="Morin E."/>
            <person name="Salamov A."/>
            <person name="Lipzen A."/>
            <person name="Mereny Z."/>
            <person name="Hegedus B."/>
            <person name="Baldrian P."/>
            <person name="Stursova M."/>
            <person name="Weitz H."/>
            <person name="Taylor A."/>
            <person name="Grigoriev I.V."/>
            <person name="Nagy L.G."/>
            <person name="Martin F."/>
            <person name="Kauserud H."/>
        </authorList>
    </citation>
    <scope>NUCLEOTIDE SEQUENCE</scope>
    <source>
        <strain evidence="2">CBHHK200</strain>
    </source>
</reference>
<proteinExistence type="predicted"/>
<evidence type="ECO:0000313" key="2">
    <source>
        <dbReference type="EMBL" id="KAJ7035267.1"/>
    </source>
</evidence>
<organism evidence="2 3">
    <name type="scientific">Mycena alexandri</name>
    <dbReference type="NCBI Taxonomy" id="1745969"/>
    <lineage>
        <taxon>Eukaryota</taxon>
        <taxon>Fungi</taxon>
        <taxon>Dikarya</taxon>
        <taxon>Basidiomycota</taxon>
        <taxon>Agaricomycotina</taxon>
        <taxon>Agaricomycetes</taxon>
        <taxon>Agaricomycetidae</taxon>
        <taxon>Agaricales</taxon>
        <taxon>Marasmiineae</taxon>
        <taxon>Mycenaceae</taxon>
        <taxon>Mycena</taxon>
    </lineage>
</organism>
<feature type="non-terminal residue" evidence="2">
    <location>
        <position position="1"/>
    </location>
</feature>
<dbReference type="EMBL" id="JARJCM010000051">
    <property type="protein sequence ID" value="KAJ7035267.1"/>
    <property type="molecule type" value="Genomic_DNA"/>
</dbReference>
<comment type="caution">
    <text evidence="2">The sequence shown here is derived from an EMBL/GenBank/DDBJ whole genome shotgun (WGS) entry which is preliminary data.</text>
</comment>
<evidence type="ECO:0000313" key="3">
    <source>
        <dbReference type="Proteomes" id="UP001218188"/>
    </source>
</evidence>
<protein>
    <submittedName>
        <fullName evidence="2">Uncharacterized protein</fullName>
    </submittedName>
</protein>
<sequence length="285" mass="31613">MSAFAGMPRALLCAHRCPYPPRRALARHYAVTVVAAGKTMDELRKTLPLGCAVLPPRTARKPPQAPRPKGRPRGPRAPTAHRIVSSLDPLHISAADWITVPSALEFLLRFTRSSVKYKSTFGYNPPLRNIPFPKGLSGFLYYYVPPDPSPMRALLQSGIRLRLAAEPDPQSFATSTDLLDHIGFPWHTPVWAFACPGGATFPDVLSHLHAEGLLSTEQLEQVRTSVDGAYFPPHHTLTLFNRGQEFPIRFEESTLKGVHVMCDADGILRPLRLAQAPLYVSPWMQ</sequence>
<dbReference type="AlphaFoldDB" id="A0AAD6SXI3"/>
<gene>
    <name evidence="2" type="ORF">C8F04DRAFT_1000946</name>
</gene>